<name>A0ABQ2AU81_9MICC</name>
<dbReference type="Proteomes" id="UP000643279">
    <property type="component" value="Unassembled WGS sequence"/>
</dbReference>
<keyword evidence="2" id="KW-0812">Transmembrane</keyword>
<evidence type="ECO:0000256" key="2">
    <source>
        <dbReference type="SAM" id="Phobius"/>
    </source>
</evidence>
<feature type="compositionally biased region" description="Low complexity" evidence="1">
    <location>
        <begin position="136"/>
        <end position="155"/>
    </location>
</feature>
<dbReference type="RefSeq" id="WP_188572258.1">
    <property type="nucleotide sequence ID" value="NZ_BMFW01000014.1"/>
</dbReference>
<dbReference type="InterPro" id="IPR018392">
    <property type="entry name" value="LysM"/>
</dbReference>
<feature type="region of interest" description="Disordered" evidence="1">
    <location>
        <begin position="125"/>
        <end position="190"/>
    </location>
</feature>
<protein>
    <recommendedName>
        <fullName evidence="5">LysM domain-containing protein</fullName>
    </recommendedName>
</protein>
<evidence type="ECO:0000256" key="1">
    <source>
        <dbReference type="SAM" id="MobiDB-lite"/>
    </source>
</evidence>
<proteinExistence type="predicted"/>
<evidence type="ECO:0008006" key="5">
    <source>
        <dbReference type="Google" id="ProtNLM"/>
    </source>
</evidence>
<gene>
    <name evidence="3" type="ORF">GCM10007170_28700</name>
</gene>
<keyword evidence="2" id="KW-1133">Transmembrane helix</keyword>
<evidence type="ECO:0000313" key="4">
    <source>
        <dbReference type="Proteomes" id="UP000643279"/>
    </source>
</evidence>
<keyword evidence="4" id="KW-1185">Reference proteome</keyword>
<keyword evidence="2" id="KW-0472">Membrane</keyword>
<dbReference type="EMBL" id="BMFW01000014">
    <property type="protein sequence ID" value="GGH97746.1"/>
    <property type="molecule type" value="Genomic_DNA"/>
</dbReference>
<organism evidence="3 4">
    <name type="scientific">Arthrobacter liuii</name>
    <dbReference type="NCBI Taxonomy" id="1476996"/>
    <lineage>
        <taxon>Bacteria</taxon>
        <taxon>Bacillati</taxon>
        <taxon>Actinomycetota</taxon>
        <taxon>Actinomycetes</taxon>
        <taxon>Micrococcales</taxon>
        <taxon>Micrococcaceae</taxon>
        <taxon>Arthrobacter</taxon>
    </lineage>
</organism>
<sequence length="295" mass="30441">MRYSGEKQWADAAMVLALLVLGILLTLLGAGLMAQWQESAARHQDSSVEAILAAVATAAGTGLLLWWVLSFLGAGASVLLDRVGRRRAASAARRLSPAFMQRAVVAALSIQLVTGAAANAVMPAPGPEWTPTQGHSSSAPSFPATPDDAPTPYATETRRGMQVPRQLVPAEEPSASRVGPSPAWSPTTQPSATALNPGWQPAGLVVEPGLLAAPGTRAMAGPQQVTPAKGSQAGAVTVLAGDTLWDIVSAHLGPEASDVDIALEWPRWYAANRELIGGSPDVLLPGQILQAPTAP</sequence>
<accession>A0ABQ2AU81</accession>
<reference evidence="4" key="1">
    <citation type="journal article" date="2019" name="Int. J. Syst. Evol. Microbiol.">
        <title>The Global Catalogue of Microorganisms (GCM) 10K type strain sequencing project: providing services to taxonomists for standard genome sequencing and annotation.</title>
        <authorList>
            <consortium name="The Broad Institute Genomics Platform"/>
            <consortium name="The Broad Institute Genome Sequencing Center for Infectious Disease"/>
            <person name="Wu L."/>
            <person name="Ma J."/>
        </authorList>
    </citation>
    <scope>NUCLEOTIDE SEQUENCE [LARGE SCALE GENOMIC DNA]</scope>
    <source>
        <strain evidence="4">CGMCC 1.12778</strain>
    </source>
</reference>
<dbReference type="Gene3D" id="3.10.350.10">
    <property type="entry name" value="LysM domain"/>
    <property type="match status" value="1"/>
</dbReference>
<feature type="transmembrane region" description="Helical" evidence="2">
    <location>
        <begin position="50"/>
        <end position="80"/>
    </location>
</feature>
<dbReference type="InterPro" id="IPR036779">
    <property type="entry name" value="LysM_dom_sf"/>
</dbReference>
<comment type="caution">
    <text evidence="3">The sequence shown here is derived from an EMBL/GenBank/DDBJ whole genome shotgun (WGS) entry which is preliminary data.</text>
</comment>
<dbReference type="CDD" id="cd00118">
    <property type="entry name" value="LysM"/>
    <property type="match status" value="1"/>
</dbReference>
<evidence type="ECO:0000313" key="3">
    <source>
        <dbReference type="EMBL" id="GGH97746.1"/>
    </source>
</evidence>